<dbReference type="Gene3D" id="3.40.50.300">
    <property type="entry name" value="P-loop containing nucleotide triphosphate hydrolases"/>
    <property type="match status" value="1"/>
</dbReference>
<evidence type="ECO:0008006" key="2">
    <source>
        <dbReference type="Google" id="ProtNLM"/>
    </source>
</evidence>
<gene>
    <name evidence="1" type="ORF">RMAR1173_LOCUS8766</name>
</gene>
<dbReference type="SUPFAM" id="SSF52540">
    <property type="entry name" value="P-loop containing nucleoside triphosphate hydrolases"/>
    <property type="match status" value="1"/>
</dbReference>
<reference evidence="1" key="1">
    <citation type="submission" date="2021-01" db="EMBL/GenBank/DDBJ databases">
        <authorList>
            <person name="Corre E."/>
            <person name="Pelletier E."/>
            <person name="Niang G."/>
            <person name="Scheremetjew M."/>
            <person name="Finn R."/>
            <person name="Kale V."/>
            <person name="Holt S."/>
            <person name="Cochrane G."/>
            <person name="Meng A."/>
            <person name="Brown T."/>
            <person name="Cohen L."/>
        </authorList>
    </citation>
    <scope>NUCLEOTIDE SEQUENCE</scope>
    <source>
        <strain evidence="1">CCMP1243</strain>
    </source>
</reference>
<organism evidence="1">
    <name type="scientific">Rhizochromulina marina</name>
    <dbReference type="NCBI Taxonomy" id="1034831"/>
    <lineage>
        <taxon>Eukaryota</taxon>
        <taxon>Sar</taxon>
        <taxon>Stramenopiles</taxon>
        <taxon>Ochrophyta</taxon>
        <taxon>Dictyochophyceae</taxon>
        <taxon>Rhizochromulinales</taxon>
        <taxon>Rhizochromulina</taxon>
    </lineage>
</organism>
<accession>A0A7S2RWM4</accession>
<sequence length="233" mass="26236">MDKGLRCDLDAVDRDDAAGAARLKRMLAFQDAGNDEWLFEPPPGGRGPTCGCNFWHIPPRFQRRRLWNPGNVSLFCVVREPLDRALSEFKMRHKNAVGDVAAAEDFLVNLVKRYARNPASSDCHLVPQFLYIWGQEGRRTCHHVIHYEDGLNAQLEALMAAYDIAWPPSRGMNKISHHPPSSVSPSDIAPDIAALVRAVYWKDMCLLGYRPDGSAMVRVRPVRRGHGRGTKPR</sequence>
<dbReference type="AlphaFoldDB" id="A0A7S2RWM4"/>
<protein>
    <recommendedName>
        <fullName evidence="2">Carbohydrate sulfotransferase</fullName>
    </recommendedName>
</protein>
<evidence type="ECO:0000313" key="1">
    <source>
        <dbReference type="EMBL" id="CAD9682889.1"/>
    </source>
</evidence>
<proteinExistence type="predicted"/>
<dbReference type="EMBL" id="HBHJ01013456">
    <property type="protein sequence ID" value="CAD9682889.1"/>
    <property type="molecule type" value="Transcribed_RNA"/>
</dbReference>
<name>A0A7S2RWM4_9STRA</name>
<dbReference type="InterPro" id="IPR027417">
    <property type="entry name" value="P-loop_NTPase"/>
</dbReference>